<dbReference type="EMBL" id="WRXO01000004">
    <property type="protein sequence ID" value="MVT41920.1"/>
    <property type="molecule type" value="Genomic_DNA"/>
</dbReference>
<reference evidence="1 2" key="1">
    <citation type="submission" date="2019-12" db="EMBL/GenBank/DDBJ databases">
        <title>The draft genomic sequence of strain Chitinophaga oryziterrae JCM 16595.</title>
        <authorList>
            <person name="Zhang X."/>
        </authorList>
    </citation>
    <scope>NUCLEOTIDE SEQUENCE [LARGE SCALE GENOMIC DNA]</scope>
    <source>
        <strain evidence="1 2">JCM 16595</strain>
    </source>
</reference>
<comment type="caution">
    <text evidence="1">The sequence shown here is derived from an EMBL/GenBank/DDBJ whole genome shotgun (WGS) entry which is preliminary data.</text>
</comment>
<evidence type="ECO:0000313" key="1">
    <source>
        <dbReference type="EMBL" id="MVT41920.1"/>
    </source>
</evidence>
<name>A0A6N8J9L3_9BACT</name>
<dbReference type="OrthoDB" id="1437031at2"/>
<accession>A0A6N8J9L3</accession>
<keyword evidence="2" id="KW-1185">Reference proteome</keyword>
<organism evidence="1 2">
    <name type="scientific">Chitinophaga oryziterrae</name>
    <dbReference type="NCBI Taxonomy" id="1031224"/>
    <lineage>
        <taxon>Bacteria</taxon>
        <taxon>Pseudomonadati</taxon>
        <taxon>Bacteroidota</taxon>
        <taxon>Chitinophagia</taxon>
        <taxon>Chitinophagales</taxon>
        <taxon>Chitinophagaceae</taxon>
        <taxon>Chitinophaga</taxon>
    </lineage>
</organism>
<sequence>MALLLLAGCVENTKAPIHSDTDTVTTAKNVVTSKQAEKALPEKVIAERLSGTVTLRDTINGRRIATMYDNVLLNAGTPKGGWVMVGIETEITPLQDKSLMLKKGQKLLIKGKPVGETLEDIQLELTGQNKEGVRTGLFYGYIPAGKIKAGSIIETALSEYLQQHSGRTLPDMQPFIKQFQLQATGFNEPFLEYANYESTVDDPSPAYRTVLVFYKNKLIGVVDSRHTKLQGTTELKLDRGFHGYFFTDADSKLQQEYIRMFNNFINSVD</sequence>
<protein>
    <submittedName>
        <fullName evidence="1">Uncharacterized protein</fullName>
    </submittedName>
</protein>
<dbReference type="AlphaFoldDB" id="A0A6N8J9L3"/>
<dbReference type="RefSeq" id="WP_157300561.1">
    <property type="nucleotide sequence ID" value="NZ_BAAAZB010000005.1"/>
</dbReference>
<gene>
    <name evidence="1" type="ORF">GO495_15120</name>
</gene>
<dbReference type="Proteomes" id="UP000468388">
    <property type="component" value="Unassembled WGS sequence"/>
</dbReference>
<proteinExistence type="predicted"/>
<evidence type="ECO:0000313" key="2">
    <source>
        <dbReference type="Proteomes" id="UP000468388"/>
    </source>
</evidence>